<dbReference type="InterPro" id="IPR010982">
    <property type="entry name" value="Lambda_DNA-bd_dom_sf"/>
</dbReference>
<dbReference type="Gene3D" id="1.10.260.40">
    <property type="entry name" value="lambda repressor-like DNA-binding domains"/>
    <property type="match status" value="1"/>
</dbReference>
<dbReference type="InterPro" id="IPR050807">
    <property type="entry name" value="TransReg_Diox_bact_type"/>
</dbReference>
<reference evidence="3 4" key="1">
    <citation type="journal article" date="2021" name="Sci. Rep.">
        <title>The distribution of antibiotic resistance genes in chicken gut microbiota commensals.</title>
        <authorList>
            <person name="Juricova H."/>
            <person name="Matiasovicova J."/>
            <person name="Kubasova T."/>
            <person name="Cejkova D."/>
            <person name="Rychlik I."/>
        </authorList>
    </citation>
    <scope>NUCLEOTIDE SEQUENCE [LARGE SCALE GENOMIC DNA]</scope>
    <source>
        <strain evidence="3 4">An564</strain>
    </source>
</reference>
<dbReference type="PANTHER" id="PTHR46797:SF1">
    <property type="entry name" value="METHYLPHOSPHONATE SYNTHASE"/>
    <property type="match status" value="1"/>
</dbReference>
<gene>
    <name evidence="3" type="ORF">H9X81_09040</name>
</gene>
<feature type="domain" description="HTH cro/C1-type" evidence="2">
    <location>
        <begin position="8"/>
        <end position="62"/>
    </location>
</feature>
<dbReference type="PROSITE" id="PS50943">
    <property type="entry name" value="HTH_CROC1"/>
    <property type="match status" value="1"/>
</dbReference>
<dbReference type="Proteomes" id="UP000724149">
    <property type="component" value="Unassembled WGS sequence"/>
</dbReference>
<evidence type="ECO:0000256" key="1">
    <source>
        <dbReference type="ARBA" id="ARBA00023125"/>
    </source>
</evidence>
<evidence type="ECO:0000313" key="3">
    <source>
        <dbReference type="EMBL" id="MBM6923829.1"/>
    </source>
</evidence>
<dbReference type="EMBL" id="JACSNR010000008">
    <property type="protein sequence ID" value="MBM6923829.1"/>
    <property type="molecule type" value="Genomic_DNA"/>
</dbReference>
<dbReference type="Pfam" id="PF01381">
    <property type="entry name" value="HTH_3"/>
    <property type="match status" value="1"/>
</dbReference>
<accession>A0ABS2GQZ1</accession>
<proteinExistence type="predicted"/>
<dbReference type="RefSeq" id="WP_204721415.1">
    <property type="nucleotide sequence ID" value="NZ_JACSNR010000008.1"/>
</dbReference>
<dbReference type="PANTHER" id="PTHR46797">
    <property type="entry name" value="HTH-TYPE TRANSCRIPTIONAL REGULATOR"/>
    <property type="match status" value="1"/>
</dbReference>
<organism evidence="3 4">
    <name type="scientific">Hydrogenoanaerobacterium saccharovorans</name>
    <dbReference type="NCBI Taxonomy" id="474960"/>
    <lineage>
        <taxon>Bacteria</taxon>
        <taxon>Bacillati</taxon>
        <taxon>Bacillota</taxon>
        <taxon>Clostridia</taxon>
        <taxon>Eubacteriales</taxon>
        <taxon>Oscillospiraceae</taxon>
        <taxon>Hydrogenoanaerobacterium</taxon>
    </lineage>
</organism>
<comment type="caution">
    <text evidence="3">The sequence shown here is derived from an EMBL/GenBank/DDBJ whole genome shotgun (WGS) entry which is preliminary data.</text>
</comment>
<keyword evidence="1" id="KW-0238">DNA-binding</keyword>
<protein>
    <submittedName>
        <fullName evidence="3">Helix-turn-helix transcriptional regulator</fullName>
    </submittedName>
</protein>
<dbReference type="SMART" id="SM00530">
    <property type="entry name" value="HTH_XRE"/>
    <property type="match status" value="1"/>
</dbReference>
<evidence type="ECO:0000259" key="2">
    <source>
        <dbReference type="PROSITE" id="PS50943"/>
    </source>
</evidence>
<dbReference type="InterPro" id="IPR001387">
    <property type="entry name" value="Cro/C1-type_HTH"/>
</dbReference>
<name>A0ABS2GQZ1_9FIRM</name>
<dbReference type="SUPFAM" id="SSF47413">
    <property type="entry name" value="lambda repressor-like DNA-binding domains"/>
    <property type="match status" value="1"/>
</dbReference>
<keyword evidence="4" id="KW-1185">Reference proteome</keyword>
<sequence length="101" mass="11690">MKDILAEITRYRESRGWTEYQLAERSGLPQSTISSWYRRKMMPSLPSLEKVCGALGITLSQLLAEDEKTAVLSPREQELLRRWSRLSDAQKQALLDLMDTF</sequence>
<dbReference type="CDD" id="cd00093">
    <property type="entry name" value="HTH_XRE"/>
    <property type="match status" value="1"/>
</dbReference>
<evidence type="ECO:0000313" key="4">
    <source>
        <dbReference type="Proteomes" id="UP000724149"/>
    </source>
</evidence>